<dbReference type="InterPro" id="IPR021858">
    <property type="entry name" value="Fun_TF"/>
</dbReference>
<feature type="compositionally biased region" description="Basic residues" evidence="2">
    <location>
        <begin position="29"/>
        <end position="42"/>
    </location>
</feature>
<keyword evidence="4" id="KW-1185">Reference proteome</keyword>
<comment type="caution">
    <text evidence="3">The sequence shown here is derived from an EMBL/GenBank/DDBJ whole genome shotgun (WGS) entry which is preliminary data.</text>
</comment>
<feature type="region of interest" description="Disordered" evidence="2">
    <location>
        <begin position="29"/>
        <end position="94"/>
    </location>
</feature>
<keyword evidence="1" id="KW-0539">Nucleus</keyword>
<name>A0AAD9SM67_PHOAM</name>
<evidence type="ECO:0000256" key="1">
    <source>
        <dbReference type="ARBA" id="ARBA00023242"/>
    </source>
</evidence>
<dbReference type="Proteomes" id="UP001265746">
    <property type="component" value="Unassembled WGS sequence"/>
</dbReference>
<gene>
    <name evidence="3" type="ORF">N8I77_005037</name>
</gene>
<feature type="compositionally biased region" description="Low complexity" evidence="2">
    <location>
        <begin position="66"/>
        <end position="84"/>
    </location>
</feature>
<organism evidence="3 4">
    <name type="scientific">Phomopsis amygdali</name>
    <name type="common">Fusicoccum amygdali</name>
    <dbReference type="NCBI Taxonomy" id="1214568"/>
    <lineage>
        <taxon>Eukaryota</taxon>
        <taxon>Fungi</taxon>
        <taxon>Dikarya</taxon>
        <taxon>Ascomycota</taxon>
        <taxon>Pezizomycotina</taxon>
        <taxon>Sordariomycetes</taxon>
        <taxon>Sordariomycetidae</taxon>
        <taxon>Diaporthales</taxon>
        <taxon>Diaporthaceae</taxon>
        <taxon>Diaporthe</taxon>
    </lineage>
</organism>
<dbReference type="PANTHER" id="PTHR37540">
    <property type="entry name" value="TRANSCRIPTION FACTOR (ACR-2), PUTATIVE-RELATED-RELATED"/>
    <property type="match status" value="1"/>
</dbReference>
<feature type="compositionally biased region" description="Basic and acidic residues" evidence="2">
    <location>
        <begin position="43"/>
        <end position="59"/>
    </location>
</feature>
<dbReference type="Pfam" id="PF11951">
    <property type="entry name" value="Fungal_trans_2"/>
    <property type="match status" value="1"/>
</dbReference>
<proteinExistence type="predicted"/>
<accession>A0AAD9SM67</accession>
<evidence type="ECO:0000256" key="2">
    <source>
        <dbReference type="SAM" id="MobiDB-lite"/>
    </source>
</evidence>
<protein>
    <submittedName>
        <fullName evidence="3">Uncharacterized protein</fullName>
    </submittedName>
</protein>
<sequence>MKLKFFLYSDPAEAKTADNKRLVRVHVARNSHAKTRSARTRASRGEQADCLRSRSHEPIRQVVSRTSSPSLPSTTPTSPDLSSDLELENPHSRPLNWLPSGAQAQFLVQGLSSLEQSLLDHYVTVQIPTWQSRYEYPNNPMDLPRFRHGMRTHWVNFCLTDAGLLQGMLLASSQHFANLYHEAGNPKEAKAYEQQALHHRGQLLRAMSDSMPRDTRDVTDYTVAKGMFLAYNEYLSGNLTDAMHHLTACDYMIELKGGYGTLGLDGFLAQLIIWFREELYAAMNDKSYRRNRA</sequence>
<dbReference type="EMBL" id="JAUJFL010000002">
    <property type="protein sequence ID" value="KAK2611713.1"/>
    <property type="molecule type" value="Genomic_DNA"/>
</dbReference>
<evidence type="ECO:0000313" key="3">
    <source>
        <dbReference type="EMBL" id="KAK2611713.1"/>
    </source>
</evidence>
<evidence type="ECO:0000313" key="4">
    <source>
        <dbReference type="Proteomes" id="UP001265746"/>
    </source>
</evidence>
<reference evidence="3" key="1">
    <citation type="submission" date="2023-06" db="EMBL/GenBank/DDBJ databases">
        <authorList>
            <person name="Noh H."/>
        </authorList>
    </citation>
    <scope>NUCLEOTIDE SEQUENCE</scope>
    <source>
        <strain evidence="3">DUCC20226</strain>
    </source>
</reference>
<dbReference type="AlphaFoldDB" id="A0AAD9SM67"/>